<evidence type="ECO:0000256" key="5">
    <source>
        <dbReference type="ARBA" id="ARBA00022989"/>
    </source>
</evidence>
<accession>A0A849P9N6</accession>
<keyword evidence="5 7" id="KW-1133">Transmembrane helix</keyword>
<feature type="transmembrane region" description="Helical" evidence="7">
    <location>
        <begin position="70"/>
        <end position="88"/>
    </location>
</feature>
<feature type="transmembrane region" description="Helical" evidence="7">
    <location>
        <begin position="6"/>
        <end position="28"/>
    </location>
</feature>
<comment type="caution">
    <text evidence="8">The sequence shown here is derived from an EMBL/GenBank/DDBJ whole genome shotgun (WGS) entry which is preliminary data.</text>
</comment>
<evidence type="ECO:0000256" key="3">
    <source>
        <dbReference type="ARBA" id="ARBA00022475"/>
    </source>
</evidence>
<dbReference type="GO" id="GO:0005886">
    <property type="term" value="C:plasma membrane"/>
    <property type="evidence" value="ECO:0007669"/>
    <property type="project" value="UniProtKB-SubCell"/>
</dbReference>
<evidence type="ECO:0000313" key="9">
    <source>
        <dbReference type="Proteomes" id="UP000537862"/>
    </source>
</evidence>
<feature type="transmembrane region" description="Helical" evidence="7">
    <location>
        <begin position="146"/>
        <end position="172"/>
    </location>
</feature>
<feature type="transmembrane region" description="Helical" evidence="7">
    <location>
        <begin position="184"/>
        <end position="205"/>
    </location>
</feature>
<evidence type="ECO:0000256" key="4">
    <source>
        <dbReference type="ARBA" id="ARBA00022692"/>
    </source>
</evidence>
<keyword evidence="4 7" id="KW-0812">Transmembrane</keyword>
<dbReference type="Pfam" id="PF01810">
    <property type="entry name" value="LysE"/>
    <property type="match status" value="1"/>
</dbReference>
<dbReference type="EMBL" id="JABGBN010000007">
    <property type="protein sequence ID" value="NOL52228.1"/>
    <property type="molecule type" value="Genomic_DNA"/>
</dbReference>
<dbReference type="InterPro" id="IPR001123">
    <property type="entry name" value="LeuE-type"/>
</dbReference>
<dbReference type="AlphaFoldDB" id="A0A849P9N6"/>
<reference evidence="8 9" key="1">
    <citation type="submission" date="2020-05" db="EMBL/GenBank/DDBJ databases">
        <authorList>
            <person name="Niu N."/>
        </authorList>
    </citation>
    <scope>NUCLEOTIDE SEQUENCE [LARGE SCALE GENOMIC DNA]</scope>
    <source>
        <strain evidence="8 9">3340-03</strain>
    </source>
</reference>
<keyword evidence="9" id="KW-1185">Reference proteome</keyword>
<proteinExistence type="inferred from homology"/>
<comment type="subcellular location">
    <subcellularLocation>
        <location evidence="1">Cell membrane</location>
        <topology evidence="1">Multi-pass membrane protein</topology>
    </subcellularLocation>
</comment>
<protein>
    <submittedName>
        <fullName evidence="8">LysE family transporter</fullName>
    </submittedName>
</protein>
<evidence type="ECO:0000256" key="6">
    <source>
        <dbReference type="ARBA" id="ARBA00023136"/>
    </source>
</evidence>
<dbReference type="PIRSF" id="PIRSF006324">
    <property type="entry name" value="LeuE"/>
    <property type="match status" value="1"/>
</dbReference>
<keyword evidence="6 7" id="KW-0472">Membrane</keyword>
<organism evidence="8 9">
    <name type="scientific">Pelistega suis</name>
    <dbReference type="NCBI Taxonomy" id="1631957"/>
    <lineage>
        <taxon>Bacteria</taxon>
        <taxon>Pseudomonadati</taxon>
        <taxon>Pseudomonadota</taxon>
        <taxon>Betaproteobacteria</taxon>
        <taxon>Burkholderiales</taxon>
        <taxon>Alcaligenaceae</taxon>
        <taxon>Pelistega</taxon>
    </lineage>
</organism>
<sequence>MAWVVWVNLCFASFAISLSPGPGAVSSLASGLRFGFARGYWNAIGLAIGYAAQYVISVIGVGAILATSDLAFNIVKWVGVLYLLYLGYKQYRSPVAIIKIDQNHTEILSRRKLIMQGILVNLTNPKGAVFLIAITPQFLNIHAPLLPQYAIICATLVIADMIVMAGYTGLAARIMKFMRSPHRAAALNKIFGLLFMLAALFMAFMSK</sequence>
<evidence type="ECO:0000256" key="2">
    <source>
        <dbReference type="ARBA" id="ARBA00007928"/>
    </source>
</evidence>
<keyword evidence="3" id="KW-1003">Cell membrane</keyword>
<dbReference type="RefSeq" id="WP_171680922.1">
    <property type="nucleotide sequence ID" value="NZ_JABGBN010000007.1"/>
</dbReference>
<dbReference type="Proteomes" id="UP000537862">
    <property type="component" value="Unassembled WGS sequence"/>
</dbReference>
<dbReference type="PANTHER" id="PTHR30086">
    <property type="entry name" value="ARGININE EXPORTER PROTEIN ARGO"/>
    <property type="match status" value="1"/>
</dbReference>
<feature type="transmembrane region" description="Helical" evidence="7">
    <location>
        <begin position="40"/>
        <end position="64"/>
    </location>
</feature>
<comment type="similarity">
    <text evidence="2">Belongs to the Rht family.</text>
</comment>
<dbReference type="PANTHER" id="PTHR30086:SF14">
    <property type="entry name" value="HOMOSERINE_HOMOSERINE LACTONE EFFLUX PROTEIN"/>
    <property type="match status" value="1"/>
</dbReference>
<evidence type="ECO:0000256" key="1">
    <source>
        <dbReference type="ARBA" id="ARBA00004651"/>
    </source>
</evidence>
<dbReference type="GO" id="GO:0042970">
    <property type="term" value="F:homoserine transmembrane transporter activity"/>
    <property type="evidence" value="ECO:0007669"/>
    <property type="project" value="TreeGrafter"/>
</dbReference>
<evidence type="ECO:0000256" key="7">
    <source>
        <dbReference type="SAM" id="Phobius"/>
    </source>
</evidence>
<gene>
    <name evidence="8" type="ORF">HKX39_08640</name>
</gene>
<name>A0A849P9N6_9BURK</name>
<evidence type="ECO:0000313" key="8">
    <source>
        <dbReference type="EMBL" id="NOL52228.1"/>
    </source>
</evidence>
<feature type="transmembrane region" description="Helical" evidence="7">
    <location>
        <begin position="113"/>
        <end position="134"/>
    </location>
</feature>